<dbReference type="EMBL" id="FUZU01000002">
    <property type="protein sequence ID" value="SKC76510.1"/>
    <property type="molecule type" value="Genomic_DNA"/>
</dbReference>
<dbReference type="Proteomes" id="UP000190961">
    <property type="component" value="Unassembled WGS sequence"/>
</dbReference>
<evidence type="ECO:0000313" key="2">
    <source>
        <dbReference type="EMBL" id="SKC76510.1"/>
    </source>
</evidence>
<gene>
    <name evidence="2" type="ORF">SAMN05660236_3408</name>
</gene>
<reference evidence="2 3" key="1">
    <citation type="submission" date="2017-02" db="EMBL/GenBank/DDBJ databases">
        <authorList>
            <person name="Peterson S.W."/>
        </authorList>
    </citation>
    <scope>NUCLEOTIDE SEQUENCE [LARGE SCALE GENOMIC DNA]</scope>
    <source>
        <strain evidence="2 3">DSM 25262</strain>
    </source>
</reference>
<keyword evidence="1" id="KW-0812">Transmembrane</keyword>
<dbReference type="AlphaFoldDB" id="A0A1T5LKL9"/>
<protein>
    <submittedName>
        <fullName evidence="2">Uncharacterized protein</fullName>
    </submittedName>
</protein>
<evidence type="ECO:0000256" key="1">
    <source>
        <dbReference type="SAM" id="Phobius"/>
    </source>
</evidence>
<name>A0A1T5LKL9_9BACT</name>
<accession>A0A1T5LKL9</accession>
<evidence type="ECO:0000313" key="3">
    <source>
        <dbReference type="Proteomes" id="UP000190961"/>
    </source>
</evidence>
<organism evidence="2 3">
    <name type="scientific">Ohtaekwangia koreensis</name>
    <dbReference type="NCBI Taxonomy" id="688867"/>
    <lineage>
        <taxon>Bacteria</taxon>
        <taxon>Pseudomonadati</taxon>
        <taxon>Bacteroidota</taxon>
        <taxon>Cytophagia</taxon>
        <taxon>Cytophagales</taxon>
        <taxon>Fulvivirgaceae</taxon>
        <taxon>Ohtaekwangia</taxon>
    </lineage>
</organism>
<keyword evidence="1" id="KW-1133">Transmembrane helix</keyword>
<feature type="transmembrane region" description="Helical" evidence="1">
    <location>
        <begin position="41"/>
        <end position="61"/>
    </location>
</feature>
<feature type="transmembrane region" description="Helical" evidence="1">
    <location>
        <begin position="68"/>
        <end position="88"/>
    </location>
</feature>
<dbReference type="STRING" id="688867.SAMN05660236_3408"/>
<keyword evidence="3" id="KW-1185">Reference proteome</keyword>
<sequence>MYLLLIAIVVLLFGFYALYNTSQKAVLSQSVVSKWLQRNRSFTRVIGIVCLLLAFTLLVFAQGVGAGTLTGFIFLMTIGCLVILLSPLTSNKN</sequence>
<keyword evidence="1" id="KW-0472">Membrane</keyword>
<proteinExistence type="predicted"/>